<name>A0ABU1DRW5_9ESCH</name>
<evidence type="ECO:0000313" key="1">
    <source>
        <dbReference type="EMBL" id="MDR4878472.1"/>
    </source>
</evidence>
<sequence length="223" mass="25389">MCFLALFIPVAAFSNAIKIKDGLYYGYWVYKDRGVLKEYGVLADNPKKENGEYILTPTPKYTADDEVYMQVKGSKSVVYYYHANAVSDFNTIGWADVKINSNNISIGKNTIRMVTEDTKDRVVVGDKFSGKIVRLERDEIVPFKVINDDIFEVDCNQYLKANGYRENGIPSYDEPDPQGQEGIEVAYTATVFVHDELGICATFLDDDVVQEIKKGWIQFRRLN</sequence>
<dbReference type="GeneID" id="86861073"/>
<organism evidence="1 2">
    <name type="scientific">Escherichia ruysiae</name>
    <dbReference type="NCBI Taxonomy" id="2608867"/>
    <lineage>
        <taxon>Bacteria</taxon>
        <taxon>Pseudomonadati</taxon>
        <taxon>Pseudomonadota</taxon>
        <taxon>Gammaproteobacteria</taxon>
        <taxon>Enterobacterales</taxon>
        <taxon>Enterobacteriaceae</taxon>
        <taxon>Escherichia</taxon>
    </lineage>
</organism>
<evidence type="ECO:0008006" key="3">
    <source>
        <dbReference type="Google" id="ProtNLM"/>
    </source>
</evidence>
<dbReference type="Proteomes" id="UP001256818">
    <property type="component" value="Unassembled WGS sequence"/>
</dbReference>
<proteinExistence type="predicted"/>
<comment type="caution">
    <text evidence="1">The sequence shown here is derived from an EMBL/GenBank/DDBJ whole genome shotgun (WGS) entry which is preliminary data.</text>
</comment>
<protein>
    <recommendedName>
        <fullName evidence="3">DKNYY domain-containing protein</fullName>
    </recommendedName>
</protein>
<evidence type="ECO:0000313" key="2">
    <source>
        <dbReference type="Proteomes" id="UP001256818"/>
    </source>
</evidence>
<reference evidence="1 2" key="1">
    <citation type="submission" date="2023-08" db="EMBL/GenBank/DDBJ databases">
        <title>Whole-Genome Sequencing and Taxonomic description of Escherichia ruysiae strains Isolated from a healthy canine fecal sample.</title>
        <authorList>
            <person name="Liang S."/>
            <person name="Mlaga K.D."/>
            <person name="Jospin G."/>
            <person name="Uttarwar R."/>
            <person name="Marfori Z."/>
            <person name="Alvarado N."/>
            <person name="Scarsella E."/>
            <person name="Ganz H."/>
            <person name="Dione N."/>
        </authorList>
    </citation>
    <scope>NUCLEOTIDE SEQUENCE [LARGE SCALE GENOMIC DNA]</scope>
    <source>
        <strain evidence="1 2">AB136</strain>
    </source>
</reference>
<accession>A0ABU1DRW5</accession>
<keyword evidence="2" id="KW-1185">Reference proteome</keyword>
<dbReference type="RefSeq" id="WP_301007927.1">
    <property type="nucleotide sequence ID" value="NZ_JAVIWR010000001.1"/>
</dbReference>
<gene>
    <name evidence="1" type="ORF">RGV86_08815</name>
</gene>
<dbReference type="EMBL" id="JAVIWS010000001">
    <property type="protein sequence ID" value="MDR4878472.1"/>
    <property type="molecule type" value="Genomic_DNA"/>
</dbReference>